<dbReference type="SMART" id="SM00306">
    <property type="entry name" value="HintN"/>
    <property type="match status" value="1"/>
</dbReference>
<dbReference type="SUPFAM" id="SSF51294">
    <property type="entry name" value="Hedgehog/intein (Hint) domain"/>
    <property type="match status" value="1"/>
</dbReference>
<protein>
    <submittedName>
        <fullName evidence="3">Pretoxin HINT domain protein</fullName>
    </submittedName>
</protein>
<dbReference type="InterPro" id="IPR003587">
    <property type="entry name" value="Hint_dom_N"/>
</dbReference>
<dbReference type="RefSeq" id="WP_008589737.1">
    <property type="nucleotide sequence ID" value="NZ_AHOM02000004.1"/>
</dbReference>
<keyword evidence="4" id="KW-1185">Reference proteome</keyword>
<dbReference type="NCBIfam" id="TIGR04388">
    <property type="entry name" value="Lepto_longest"/>
    <property type="match status" value="2"/>
</dbReference>
<accession>A0ABP2RDJ9</accession>
<keyword evidence="1" id="KW-0175">Coiled coil</keyword>
<evidence type="ECO:0000259" key="2">
    <source>
        <dbReference type="SMART" id="SM00306"/>
    </source>
</evidence>
<gene>
    <name evidence="3" type="ORF">LEP1GSC178_3143</name>
</gene>
<dbReference type="InterPro" id="IPR030885">
    <property type="entry name" value="Lepto_longest"/>
</dbReference>
<dbReference type="Gene3D" id="2.170.16.10">
    <property type="entry name" value="Hedgehog/Intein (Hint) domain"/>
    <property type="match status" value="1"/>
</dbReference>
<evidence type="ECO:0000313" key="3">
    <source>
        <dbReference type="EMBL" id="EJZ42540.1"/>
    </source>
</evidence>
<dbReference type="InterPro" id="IPR030934">
    <property type="entry name" value="Intein_C"/>
</dbReference>
<dbReference type="CDD" id="cd00081">
    <property type="entry name" value="Hint"/>
    <property type="match status" value="1"/>
</dbReference>
<feature type="coiled-coil region" evidence="1">
    <location>
        <begin position="521"/>
        <end position="548"/>
    </location>
</feature>
<dbReference type="NCBIfam" id="TIGR01443">
    <property type="entry name" value="intein_Cterm"/>
    <property type="match status" value="1"/>
</dbReference>
<organism evidence="3 4">
    <name type="scientific">Leptospira licerasiae str. MMD4847</name>
    <dbReference type="NCBI Taxonomy" id="1049971"/>
    <lineage>
        <taxon>Bacteria</taxon>
        <taxon>Pseudomonadati</taxon>
        <taxon>Spirochaetota</taxon>
        <taxon>Spirochaetia</taxon>
        <taxon>Leptospirales</taxon>
        <taxon>Leptospiraceae</taxon>
        <taxon>Leptospira</taxon>
    </lineage>
</organism>
<dbReference type="Proteomes" id="UP000018720">
    <property type="component" value="Unassembled WGS sequence"/>
</dbReference>
<evidence type="ECO:0000256" key="1">
    <source>
        <dbReference type="SAM" id="Coils"/>
    </source>
</evidence>
<feature type="domain" description="Hint" evidence="2">
    <location>
        <begin position="1613"/>
        <end position="1709"/>
    </location>
</feature>
<dbReference type="PROSITE" id="PS50817">
    <property type="entry name" value="INTEIN_N_TER"/>
    <property type="match status" value="1"/>
</dbReference>
<reference evidence="3 4" key="1">
    <citation type="submission" date="2012-08" db="EMBL/GenBank/DDBJ databases">
        <authorList>
            <person name="Harkins D.M."/>
            <person name="Durkin A.S."/>
            <person name="Selengut J.D."/>
            <person name="Sanka R."/>
            <person name="DePew J."/>
            <person name="Purushe J."/>
            <person name="Matthias M.A."/>
            <person name="Vinetz J.M."/>
            <person name="Sutton G.G."/>
            <person name="Nelson W.C."/>
            <person name="Fouts D.E."/>
        </authorList>
    </citation>
    <scope>NUCLEOTIDE SEQUENCE [LARGE SCALE GENOMIC DNA]</scope>
    <source>
        <strain evidence="3 4">MMD4847</strain>
    </source>
</reference>
<comment type="caution">
    <text evidence="3">The sequence shown here is derived from an EMBL/GenBank/DDBJ whole genome shotgun (WGS) entry which is preliminary data.</text>
</comment>
<dbReference type="InterPro" id="IPR006141">
    <property type="entry name" value="Intein_N"/>
</dbReference>
<sequence>MSQLTVSFLRRMRVYLILAGFVLFPFQGTLKSQAVDPGSMELPTGAYQSSQWDSLFQQAYYLSDVATWDQLVGEGFSYFWSDWENQSNIEFANILSTITNSDAIAGNQGYLDYVTSYLQMEQQQAAKDWENQAIYRIEQERSYFLASLQNSQVDTLTTQSPVSNTSESLALNSWNQKFQENTQVGMYEFQQALKDLQTEFTGLQNSLASTDAQFQQNFQQIQAIENQVRQSVANSADGLKSYLLQQSLLHLTDASGNSLLGDFSGMDSTQLLAAYNTIDASKLNTAGVKLKNLIDTISTALDPTNPASLADIASEMQDYLEVQKDYASTQALAARAAEYQNWTFGDGGTSVIRYAPSTMYNGIYSSAGFQDNQAGHLGSAVADYLAGNAANLITQLNGLLGNPNLTVSQVYSMDLVASSSAAYINQYWMWNIDFLDPYDYEQGSLSQDGPNYYTLQAKYYGCWGGICVPAYEWKYEEWVYAQGSVQVHDAAQQANAELFEGYLADINLQLGDWQNTLMPAINSWEQQVSDYQARYSEWQTKKLDLQNQINTQYQTQVQELYQNREEWLTNLSNLYSDANAASSGAAVLPTFSSNVSNSSAASLASLSNELSSFQADAAKAPDASKVSGFYDNIGTVMNGAYNLSIVETQQIAALDAQKSSVNNLIKSLEAQREMNSSDISEEVYAKFTGKTFTGADATGKIEGAGLCVGDNYKTNQSTCDALYNDDKNFKLKYSDVYVDDKGTIHAVQNVKTGQAVFQGGDATNSESYELTETSINVTLGNVGTVKLADTKNLGGVFKSNWYSNENSEALSSYMQSSYTNRTDAYISNGLMNAISLNASAADDYAGVMNTRAQNSAVAQASAASTAMSIAQTLLTGGSGMDWAKQQVKEMTKSAVATGISKATGIPADVISAFIDYKADQKAKKKAQQAMDQRMMIISPGLYVLSQVPGVRDVVRPINNIIQKGVSEAIVGATKVTAEVVHGVTSVLGKDGAKAILGLTLGPAGFVINTSDIDKLDDKIRDLGKESAEYIRGKDLQADLAKGDIQAKWKADIKTAAYNQVAEQFAPPGMDPQIFSQLWQEFDKRQAAKAAKKEQQKQMVSTALQIAASVALQFIPGPGTVAGGSMLASAIASVGSTVSSVVSAIGSAISTVGTWVANAATWVANLPGVSSVVSAVSTAYNAVANFIAPAVNIAKTAITTVSNTVGSFFTSGGTQAATNVLTTAQQNYIAGVRFLGAAGQAAIASSSGNDNATLSAFANGMLLGATGPMGLAGSVSYTPPQKANTLGGMLDEGLNGPSASGWGGGLNVGGSAFNGGISFVPGSGLNLNFGGTVGDAGGFYNLSYNLESGNTSGSIGAGQEYGSNFGVNLSTDNDQKPSIFMGFGCDMGENNCGGGAANKLGLGGSLTINADGTVDLGADILGNQALGISFDSNSNSWGPITANTNFGNDYTVMTAQNLADKAQREAQMKIAGTYGDVLKDPNLIANSESLKAIADSYGVKPENLPEVIQNLSDTVRNPDADPNLRQSALASLTEMMGSVHNEAYVDGNKGLKDAIDKSPAIAEIKVQGKDQHGSAEDGIFSQVGEQAKIYLNQIAGNAFGDFAYINDDGKVVLRSCFVAGTLVWTKDGQRPIETIRVGDIVLSWDEESGESSYQKVHRISVDETELIYELSIGGENTIKTTWNHPFWVTNRAEWVKAKDLNPGDFVLLENSKEATISFVKYYDVKPTLVYNFEVEENHTYYVGSKGVLVHNQAPYGIADPNYGFVYAIQNCKGESACEDKVKEIYHISNEAQAKGAIAGGVTGLTILGLIALPEASLPMAIKFIDKFPRLASILGMAPSLSQVVNSVSQEAPIIRFGANANQEYHTFRHIVEAGMDKVVVQKAILENLNKIAPTMQAGGNATYHTIMVEGRSITYAAYRFLSGEINVGRITVP</sequence>
<dbReference type="PROSITE" id="PS50818">
    <property type="entry name" value="INTEIN_C_TER"/>
    <property type="match status" value="1"/>
</dbReference>
<evidence type="ECO:0000313" key="4">
    <source>
        <dbReference type="Proteomes" id="UP000018720"/>
    </source>
</evidence>
<proteinExistence type="predicted"/>
<dbReference type="Pfam" id="PF07591">
    <property type="entry name" value="PT-HINT"/>
    <property type="match status" value="1"/>
</dbReference>
<dbReference type="EMBL" id="AHOM02000004">
    <property type="protein sequence ID" value="EJZ42540.1"/>
    <property type="molecule type" value="Genomic_DNA"/>
</dbReference>
<dbReference type="InterPro" id="IPR036844">
    <property type="entry name" value="Hint_dom_sf"/>
</dbReference>
<name>A0ABP2RDJ9_9LEPT</name>